<comment type="subcellular location">
    <subcellularLocation>
        <location evidence="1">Nucleus speckle</location>
    </subcellularLocation>
    <subcellularLocation>
        <location evidence="2">Nucleus</location>
        <location evidence="2">Nucleolus</location>
    </subcellularLocation>
</comment>
<dbReference type="GO" id="GO:0016607">
    <property type="term" value="C:nuclear speck"/>
    <property type="evidence" value="ECO:0007669"/>
    <property type="project" value="UniProtKB-SubCell"/>
</dbReference>
<dbReference type="Pfam" id="PF10500">
    <property type="entry name" value="SR-25"/>
    <property type="match status" value="1"/>
</dbReference>
<feature type="compositionally biased region" description="Basic residues" evidence="8">
    <location>
        <begin position="51"/>
        <end position="64"/>
    </location>
</feature>
<reference evidence="9" key="1">
    <citation type="submission" date="2013-04" db="EMBL/GenBank/DDBJ databases">
        <authorList>
            <person name="Qu J."/>
            <person name="Murali S.C."/>
            <person name="Bandaranaike D."/>
            <person name="Bellair M."/>
            <person name="Blankenburg K."/>
            <person name="Chao H."/>
            <person name="Dinh H."/>
            <person name="Doddapaneni H."/>
            <person name="Downs B."/>
            <person name="Dugan-Rocha S."/>
            <person name="Elkadiri S."/>
            <person name="Gnanaolivu R.D."/>
            <person name="Hernandez B."/>
            <person name="Javaid M."/>
            <person name="Jayaseelan J.C."/>
            <person name="Lee S."/>
            <person name="Li M."/>
            <person name="Ming W."/>
            <person name="Munidasa M."/>
            <person name="Muniz J."/>
            <person name="Nguyen L."/>
            <person name="Ongeri F."/>
            <person name="Osuji N."/>
            <person name="Pu L.-L."/>
            <person name="Puazo M."/>
            <person name="Qu C."/>
            <person name="Quiroz J."/>
            <person name="Raj R."/>
            <person name="Weissenberger G."/>
            <person name="Xin Y."/>
            <person name="Zou X."/>
            <person name="Han Y."/>
            <person name="Richards S."/>
            <person name="Worley K."/>
            <person name="Muzny D."/>
            <person name="Gibbs R."/>
        </authorList>
    </citation>
    <scope>NUCLEOTIDE SEQUENCE</scope>
    <source>
        <strain evidence="9">Sampled in the wild</strain>
    </source>
</reference>
<organism evidence="9 10">
    <name type="scientific">Ladona fulva</name>
    <name type="common">Scarce chaser dragonfly</name>
    <name type="synonym">Libellula fulva</name>
    <dbReference type="NCBI Taxonomy" id="123851"/>
    <lineage>
        <taxon>Eukaryota</taxon>
        <taxon>Metazoa</taxon>
        <taxon>Ecdysozoa</taxon>
        <taxon>Arthropoda</taxon>
        <taxon>Hexapoda</taxon>
        <taxon>Insecta</taxon>
        <taxon>Pterygota</taxon>
        <taxon>Palaeoptera</taxon>
        <taxon>Odonata</taxon>
        <taxon>Epiprocta</taxon>
        <taxon>Anisoptera</taxon>
        <taxon>Libelluloidea</taxon>
        <taxon>Libellulidae</taxon>
        <taxon>Ladona</taxon>
    </lineage>
</organism>
<feature type="compositionally biased region" description="Basic residues" evidence="8">
    <location>
        <begin position="1"/>
        <end position="27"/>
    </location>
</feature>
<feature type="compositionally biased region" description="Basic and acidic residues" evidence="8">
    <location>
        <begin position="28"/>
        <end position="38"/>
    </location>
</feature>
<dbReference type="OrthoDB" id="48562at2759"/>
<evidence type="ECO:0000256" key="2">
    <source>
        <dbReference type="ARBA" id="ARBA00004604"/>
    </source>
</evidence>
<dbReference type="GO" id="GO:0005730">
    <property type="term" value="C:nucleolus"/>
    <property type="evidence" value="ECO:0007669"/>
    <property type="project" value="UniProtKB-SubCell"/>
</dbReference>
<evidence type="ECO:0000256" key="3">
    <source>
        <dbReference type="ARBA" id="ARBA00006852"/>
    </source>
</evidence>
<sequence length="190" mass="21732">MKGRTSKRYKKKRHKHKSKSKLKKKKELRCSDSSHSDSDTSTTGTSSEERKRKKRKKEKRKNKLKFNVSQKDAAESDSDDIEIGPFPPTSAIINRGEVTDDITVGPLPPSNAKGNVKSLAPMTKDEWEKRQSVVKRVFDENTGRWRLVKGDGEILEEIVSRDRHKEINRQATAGDGLYFQSKTTDKMKRS</sequence>
<dbReference type="AlphaFoldDB" id="A0A8K0P079"/>
<evidence type="ECO:0000256" key="1">
    <source>
        <dbReference type="ARBA" id="ARBA00004324"/>
    </source>
</evidence>
<evidence type="ECO:0000313" key="9">
    <source>
        <dbReference type="EMBL" id="KAG8230870.1"/>
    </source>
</evidence>
<accession>A0A8K0P079</accession>
<keyword evidence="10" id="KW-1185">Reference proteome</keyword>
<protein>
    <recommendedName>
        <fullName evidence="4">ADP-ribosylation factor-like protein 6-interacting protein 4</fullName>
    </recommendedName>
</protein>
<comment type="caution">
    <text evidence="9">The sequence shown here is derived from an EMBL/GenBank/DDBJ whole genome shotgun (WGS) entry which is preliminary data.</text>
</comment>
<keyword evidence="5" id="KW-0507">mRNA processing</keyword>
<keyword evidence="7" id="KW-0539">Nucleus</keyword>
<reference evidence="9" key="2">
    <citation type="submission" date="2017-10" db="EMBL/GenBank/DDBJ databases">
        <title>Ladona fulva Genome sequencing and assembly.</title>
        <authorList>
            <person name="Murali S."/>
            <person name="Richards S."/>
            <person name="Bandaranaike D."/>
            <person name="Bellair M."/>
            <person name="Blankenburg K."/>
            <person name="Chao H."/>
            <person name="Dinh H."/>
            <person name="Doddapaneni H."/>
            <person name="Dugan-Rocha S."/>
            <person name="Elkadiri S."/>
            <person name="Gnanaolivu R."/>
            <person name="Hernandez B."/>
            <person name="Skinner E."/>
            <person name="Javaid M."/>
            <person name="Lee S."/>
            <person name="Li M."/>
            <person name="Ming W."/>
            <person name="Munidasa M."/>
            <person name="Muniz J."/>
            <person name="Nguyen L."/>
            <person name="Hughes D."/>
            <person name="Osuji N."/>
            <person name="Pu L.-L."/>
            <person name="Puazo M."/>
            <person name="Qu C."/>
            <person name="Quiroz J."/>
            <person name="Raj R."/>
            <person name="Weissenberger G."/>
            <person name="Xin Y."/>
            <person name="Zou X."/>
            <person name="Han Y."/>
            <person name="Worley K."/>
            <person name="Muzny D."/>
            <person name="Gibbs R."/>
        </authorList>
    </citation>
    <scope>NUCLEOTIDE SEQUENCE</scope>
    <source>
        <strain evidence="9">Sampled in the wild</strain>
    </source>
</reference>
<dbReference type="InterPro" id="IPR019532">
    <property type="entry name" value="Nucl_RNA-splicing_assoc_SR-25"/>
</dbReference>
<feature type="region of interest" description="Disordered" evidence="8">
    <location>
        <begin position="1"/>
        <end position="95"/>
    </location>
</feature>
<evidence type="ECO:0000313" key="10">
    <source>
        <dbReference type="Proteomes" id="UP000792457"/>
    </source>
</evidence>
<gene>
    <name evidence="9" type="ORF">J437_LFUL011511</name>
</gene>
<evidence type="ECO:0000256" key="8">
    <source>
        <dbReference type="SAM" id="MobiDB-lite"/>
    </source>
</evidence>
<proteinExistence type="inferred from homology"/>
<evidence type="ECO:0000256" key="6">
    <source>
        <dbReference type="ARBA" id="ARBA00023187"/>
    </source>
</evidence>
<evidence type="ECO:0000256" key="4">
    <source>
        <dbReference type="ARBA" id="ARBA00017993"/>
    </source>
</evidence>
<dbReference type="GO" id="GO:0006397">
    <property type="term" value="P:mRNA processing"/>
    <property type="evidence" value="ECO:0007669"/>
    <property type="project" value="UniProtKB-KW"/>
</dbReference>
<evidence type="ECO:0000256" key="5">
    <source>
        <dbReference type="ARBA" id="ARBA00022664"/>
    </source>
</evidence>
<feature type="region of interest" description="Disordered" evidence="8">
    <location>
        <begin position="170"/>
        <end position="190"/>
    </location>
</feature>
<dbReference type="EMBL" id="KZ308517">
    <property type="protein sequence ID" value="KAG8230870.1"/>
    <property type="molecule type" value="Genomic_DNA"/>
</dbReference>
<evidence type="ECO:0000256" key="7">
    <source>
        <dbReference type="ARBA" id="ARBA00023242"/>
    </source>
</evidence>
<dbReference type="Proteomes" id="UP000792457">
    <property type="component" value="Unassembled WGS sequence"/>
</dbReference>
<comment type="similarity">
    <text evidence="3">Belongs to the ARL6IP4 family.</text>
</comment>
<dbReference type="GO" id="GO:0008380">
    <property type="term" value="P:RNA splicing"/>
    <property type="evidence" value="ECO:0007669"/>
    <property type="project" value="UniProtKB-KW"/>
</dbReference>
<keyword evidence="6" id="KW-0508">mRNA splicing</keyword>
<name>A0A8K0P079_LADFU</name>